<protein>
    <submittedName>
        <fullName evidence="1">Uncharacterized protein</fullName>
    </submittedName>
</protein>
<sequence length="23" mass="2648">MIFFGSKEKPEDLIYQAMAMVKA</sequence>
<dbReference type="AlphaFoldDB" id="A0A0F8XVY4"/>
<name>A0A0F8XVY4_9ZZZZ</name>
<evidence type="ECO:0000313" key="1">
    <source>
        <dbReference type="EMBL" id="KKK73277.1"/>
    </source>
</evidence>
<proteinExistence type="predicted"/>
<feature type="non-terminal residue" evidence="1">
    <location>
        <position position="23"/>
    </location>
</feature>
<comment type="caution">
    <text evidence="1">The sequence shown here is derived from an EMBL/GenBank/DDBJ whole genome shotgun (WGS) entry which is preliminary data.</text>
</comment>
<reference evidence="1" key="1">
    <citation type="journal article" date="2015" name="Nature">
        <title>Complex archaea that bridge the gap between prokaryotes and eukaryotes.</title>
        <authorList>
            <person name="Spang A."/>
            <person name="Saw J.H."/>
            <person name="Jorgensen S.L."/>
            <person name="Zaremba-Niedzwiedzka K."/>
            <person name="Martijn J."/>
            <person name="Lind A.E."/>
            <person name="van Eijk R."/>
            <person name="Schleper C."/>
            <person name="Guy L."/>
            <person name="Ettema T.J."/>
        </authorList>
    </citation>
    <scope>NUCLEOTIDE SEQUENCE</scope>
</reference>
<dbReference type="EMBL" id="LAZR01056857">
    <property type="protein sequence ID" value="KKK73277.1"/>
    <property type="molecule type" value="Genomic_DNA"/>
</dbReference>
<accession>A0A0F8XVY4</accession>
<organism evidence="1">
    <name type="scientific">marine sediment metagenome</name>
    <dbReference type="NCBI Taxonomy" id="412755"/>
    <lineage>
        <taxon>unclassified sequences</taxon>
        <taxon>metagenomes</taxon>
        <taxon>ecological metagenomes</taxon>
    </lineage>
</organism>
<gene>
    <name evidence="1" type="ORF">LCGC14_2895410</name>
</gene>